<dbReference type="GO" id="GO:0016491">
    <property type="term" value="F:oxidoreductase activity"/>
    <property type="evidence" value="ECO:0007669"/>
    <property type="project" value="UniProtKB-KW"/>
</dbReference>
<proteinExistence type="predicted"/>
<keyword evidence="2" id="KW-0560">Oxidoreductase</keyword>
<accession>A0ABW4NZ98</accession>
<dbReference type="InterPro" id="IPR018713">
    <property type="entry name" value="MPAB/Lcp_cat_dom"/>
</dbReference>
<comment type="caution">
    <text evidence="2">The sequence shown here is derived from an EMBL/GenBank/DDBJ whole genome shotgun (WGS) entry which is preliminary data.</text>
</comment>
<sequence>MPPLDDGLGPGTLLWEFLGDRRFLLTLPRAVSLQMLHPAISGAIREHSTTPKRVWEHERHTIPMLTGIAYADRDLSTLIRYGHERVKGTDDRGRRYHALNPELFHVQHATYVDTLFTMVETFIRPLTPAERERLYEECSIWYRRYGISARAMPDTWVEFQDYFADACATLRLGRDGEFFREQLLRPDAWVVRWVPTGVVRELMHPRARELFGVEGSDRAALAAYVRWRRVVAARGPEHRYVDVARRALFPRNPDSRTTASSR</sequence>
<dbReference type="EMBL" id="JBHUFB010000001">
    <property type="protein sequence ID" value="MFD1810784.1"/>
    <property type="molecule type" value="Genomic_DNA"/>
</dbReference>
<reference evidence="3" key="1">
    <citation type="journal article" date="2019" name="Int. J. Syst. Evol. Microbiol.">
        <title>The Global Catalogue of Microorganisms (GCM) 10K type strain sequencing project: providing services to taxonomists for standard genome sequencing and annotation.</title>
        <authorList>
            <consortium name="The Broad Institute Genomics Platform"/>
            <consortium name="The Broad Institute Genome Sequencing Center for Infectious Disease"/>
            <person name="Wu L."/>
            <person name="Ma J."/>
        </authorList>
    </citation>
    <scope>NUCLEOTIDE SEQUENCE [LARGE SCALE GENOMIC DNA]</scope>
    <source>
        <strain evidence="3">DT72</strain>
    </source>
</reference>
<evidence type="ECO:0000313" key="3">
    <source>
        <dbReference type="Proteomes" id="UP001597286"/>
    </source>
</evidence>
<gene>
    <name evidence="2" type="ORF">ACFSJG_01035</name>
</gene>
<dbReference type="RefSeq" id="WP_378483337.1">
    <property type="nucleotide sequence ID" value="NZ_JBHUFB010000001.1"/>
</dbReference>
<feature type="domain" description="ER-bound oxygenase mpaB/mpaB'/Rubber oxygenase catalytic" evidence="1">
    <location>
        <begin position="15"/>
        <end position="232"/>
    </location>
</feature>
<evidence type="ECO:0000259" key="1">
    <source>
        <dbReference type="Pfam" id="PF09995"/>
    </source>
</evidence>
<keyword evidence="3" id="KW-1185">Reference proteome</keyword>
<protein>
    <submittedName>
        <fullName evidence="2">Oxygenase MpaB family protein</fullName>
        <ecNumber evidence="2">1.-.-.-</ecNumber>
    </submittedName>
</protein>
<dbReference type="EC" id="1.-.-.-" evidence="2"/>
<evidence type="ECO:0000313" key="2">
    <source>
        <dbReference type="EMBL" id="MFD1810784.1"/>
    </source>
</evidence>
<organism evidence="2 3">
    <name type="scientific">Rhodococcus gannanensis</name>
    <dbReference type="NCBI Taxonomy" id="1960308"/>
    <lineage>
        <taxon>Bacteria</taxon>
        <taxon>Bacillati</taxon>
        <taxon>Actinomycetota</taxon>
        <taxon>Actinomycetes</taxon>
        <taxon>Mycobacteriales</taxon>
        <taxon>Nocardiaceae</taxon>
        <taxon>Rhodococcus</taxon>
    </lineage>
</organism>
<dbReference type="PANTHER" id="PTHR36151">
    <property type="entry name" value="BLR2777 PROTEIN"/>
    <property type="match status" value="1"/>
</dbReference>
<dbReference type="Proteomes" id="UP001597286">
    <property type="component" value="Unassembled WGS sequence"/>
</dbReference>
<dbReference type="Pfam" id="PF09995">
    <property type="entry name" value="MPAB_Lcp_cat"/>
    <property type="match status" value="1"/>
</dbReference>
<name>A0ABW4NZ98_9NOCA</name>
<dbReference type="PANTHER" id="PTHR36151:SF3">
    <property type="entry name" value="ER-BOUND OXYGENASE MPAB_MPAB'_RUBBER OXYGENASE CATALYTIC DOMAIN-CONTAINING PROTEIN"/>
    <property type="match status" value="1"/>
</dbReference>